<gene>
    <name evidence="2" type="ORF">PV383_36545</name>
</gene>
<sequence length="204" mass="22729">MIPGGAPAADATIVRYGLRRFLWRLLFVPVTLVAGGVGVAEAVYGRGDGLFAVWGPVLFIVMALLFAVPVVSAWRTRRWVMAFDATGFWWLRGKEIALIRWDSLAGVGIHWAHPVFTVELCPRDAIDRDDPLLGQFVRDTEPLRPGLPRLRYSIRLPHAYKPYEQALRRWAPELWFAVVAQPSAYAGRPGRAGRRGRAAGRGEG</sequence>
<accession>A0ABU4MZL0</accession>
<reference evidence="2 3" key="1">
    <citation type="journal article" date="2023" name="Microb. Genom.">
        <title>Mesoterricola silvestris gen. nov., sp. nov., Mesoterricola sediminis sp. nov., Geothrix oryzae sp. nov., Geothrix edaphica sp. nov., Geothrix rubra sp. nov., and Geothrix limicola sp. nov., six novel members of Acidobacteriota isolated from soils.</title>
        <authorList>
            <person name="Weisberg A.J."/>
            <person name="Pearce E."/>
            <person name="Kramer C.G."/>
            <person name="Chang J.H."/>
            <person name="Clarke C.R."/>
        </authorList>
    </citation>
    <scope>NUCLEOTIDE SEQUENCE [LARGE SCALE GENOMIC DNA]</scope>
    <source>
        <strain evidence="2 3">NE20-4-1</strain>
    </source>
</reference>
<evidence type="ECO:0008006" key="4">
    <source>
        <dbReference type="Google" id="ProtNLM"/>
    </source>
</evidence>
<feature type="transmembrane region" description="Helical" evidence="1">
    <location>
        <begin position="50"/>
        <end position="71"/>
    </location>
</feature>
<protein>
    <recommendedName>
        <fullName evidence="4">Integral membrane protein</fullName>
    </recommendedName>
</protein>
<evidence type="ECO:0000313" key="3">
    <source>
        <dbReference type="Proteomes" id="UP001282474"/>
    </source>
</evidence>
<keyword evidence="1" id="KW-0812">Transmembrane</keyword>
<evidence type="ECO:0000256" key="1">
    <source>
        <dbReference type="SAM" id="Phobius"/>
    </source>
</evidence>
<keyword evidence="3" id="KW-1185">Reference proteome</keyword>
<keyword evidence="1" id="KW-1133">Transmembrane helix</keyword>
<organism evidence="2 3">
    <name type="scientific">Streptomyces caniscabiei</name>
    <dbReference type="NCBI Taxonomy" id="2746961"/>
    <lineage>
        <taxon>Bacteria</taxon>
        <taxon>Bacillati</taxon>
        <taxon>Actinomycetota</taxon>
        <taxon>Actinomycetes</taxon>
        <taxon>Kitasatosporales</taxon>
        <taxon>Streptomycetaceae</taxon>
        <taxon>Streptomyces</taxon>
    </lineage>
</organism>
<evidence type="ECO:0000313" key="2">
    <source>
        <dbReference type="EMBL" id="MDX3042653.1"/>
    </source>
</evidence>
<comment type="caution">
    <text evidence="2">The sequence shown here is derived from an EMBL/GenBank/DDBJ whole genome shotgun (WGS) entry which is preliminary data.</text>
</comment>
<feature type="transmembrane region" description="Helical" evidence="1">
    <location>
        <begin position="21"/>
        <end position="44"/>
    </location>
</feature>
<dbReference type="EMBL" id="JARAWJ010000040">
    <property type="protein sequence ID" value="MDX3042653.1"/>
    <property type="molecule type" value="Genomic_DNA"/>
</dbReference>
<keyword evidence="1" id="KW-0472">Membrane</keyword>
<dbReference type="RefSeq" id="WP_143110759.1">
    <property type="nucleotide sequence ID" value="NZ_JABXWF010000001.1"/>
</dbReference>
<name>A0ABU4MZL0_9ACTN</name>
<proteinExistence type="predicted"/>
<dbReference type="Proteomes" id="UP001282474">
    <property type="component" value="Unassembled WGS sequence"/>
</dbReference>